<dbReference type="GO" id="GO:0000460">
    <property type="term" value="P:maturation of 5.8S rRNA"/>
    <property type="evidence" value="ECO:0007669"/>
    <property type="project" value="TreeGrafter"/>
</dbReference>
<evidence type="ECO:0000313" key="3">
    <source>
        <dbReference type="Proteomes" id="UP000748025"/>
    </source>
</evidence>
<evidence type="ECO:0000313" key="2">
    <source>
        <dbReference type="EMBL" id="KAG5988053.1"/>
    </source>
</evidence>
<gene>
    <name evidence="2" type="ORF">E4U43_004847</name>
</gene>
<dbReference type="AlphaFoldDB" id="A0A9P7SVU9"/>
<dbReference type="EMBL" id="SRPW01003152">
    <property type="protein sequence ID" value="KAG5988053.1"/>
    <property type="molecule type" value="Genomic_DNA"/>
</dbReference>
<reference evidence="2" key="1">
    <citation type="journal article" date="2020" name="bioRxiv">
        <title>Whole genome comparisons of ergot fungi reveals the divergence and evolution of species within the genus Claviceps are the result of varying mechanisms driving genome evolution and host range expansion.</title>
        <authorList>
            <person name="Wyka S.A."/>
            <person name="Mondo S.J."/>
            <person name="Liu M."/>
            <person name="Dettman J."/>
            <person name="Nalam V."/>
            <person name="Broders K.D."/>
        </authorList>
    </citation>
    <scope>NUCLEOTIDE SEQUENCE</scope>
    <source>
        <strain evidence="2">CCC 602</strain>
    </source>
</reference>
<dbReference type="GO" id="GO:0090730">
    <property type="term" value="C:Las1 complex"/>
    <property type="evidence" value="ECO:0007669"/>
    <property type="project" value="InterPro"/>
</dbReference>
<dbReference type="PANTHER" id="PTHR15002">
    <property type="entry name" value="RIBOSOMAL BIOGENESIS PROTEIN LAS1L"/>
    <property type="match status" value="1"/>
</dbReference>
<dbReference type="GO" id="GO:0030687">
    <property type="term" value="C:preribosome, large subunit precursor"/>
    <property type="evidence" value="ECO:0007669"/>
    <property type="project" value="TreeGrafter"/>
</dbReference>
<dbReference type="GO" id="GO:0000470">
    <property type="term" value="P:maturation of LSU-rRNA"/>
    <property type="evidence" value="ECO:0007669"/>
    <property type="project" value="TreeGrafter"/>
</dbReference>
<accession>A0A9P7SVU9</accession>
<name>A0A9P7SVU9_9HYPO</name>
<dbReference type="Pfam" id="PF04031">
    <property type="entry name" value="Las1"/>
    <property type="match status" value="1"/>
</dbReference>
<feature type="compositionally biased region" description="Acidic residues" evidence="1">
    <location>
        <begin position="155"/>
        <end position="170"/>
    </location>
</feature>
<dbReference type="GO" id="GO:0004519">
    <property type="term" value="F:endonuclease activity"/>
    <property type="evidence" value="ECO:0007669"/>
    <property type="project" value="InterPro"/>
</dbReference>
<feature type="region of interest" description="Disordered" evidence="1">
    <location>
        <begin position="149"/>
        <end position="184"/>
    </location>
</feature>
<dbReference type="OrthoDB" id="10263222at2759"/>
<dbReference type="InterPro" id="IPR007174">
    <property type="entry name" value="Las1"/>
</dbReference>
<organism evidence="2 3">
    <name type="scientific">Claviceps pusilla</name>
    <dbReference type="NCBI Taxonomy" id="123648"/>
    <lineage>
        <taxon>Eukaryota</taxon>
        <taxon>Fungi</taxon>
        <taxon>Dikarya</taxon>
        <taxon>Ascomycota</taxon>
        <taxon>Pezizomycotina</taxon>
        <taxon>Sordariomycetes</taxon>
        <taxon>Hypocreomycetidae</taxon>
        <taxon>Hypocreales</taxon>
        <taxon>Clavicipitaceae</taxon>
        <taxon>Claviceps</taxon>
    </lineage>
</organism>
<evidence type="ECO:0000256" key="1">
    <source>
        <dbReference type="SAM" id="MobiDB-lite"/>
    </source>
</evidence>
<sequence>MLMHLPMELSFVTGLLDGHQDKQRKQSMYSIAKTIGLPATFVELRHQATHEQLPSLAKLRSAAKKALDWIWNYYWKHLPDELAAPKTDPCRDIVLGYLRGSEESQTMRALERFGKAKVLGVISDLQGCLPGNQVYLRCLKLSREVMIREDKEPPETDDADEADEPEEPETVQECKEDVKDVSSSGWGLYQGSWKPKPIGVV</sequence>
<comment type="caution">
    <text evidence="2">The sequence shown here is derived from an EMBL/GenBank/DDBJ whole genome shotgun (WGS) entry which is preliminary data.</text>
</comment>
<protein>
    <submittedName>
        <fullName evidence="2">Uncharacterized protein</fullName>
    </submittedName>
</protein>
<proteinExistence type="predicted"/>
<dbReference type="Proteomes" id="UP000748025">
    <property type="component" value="Unassembled WGS sequence"/>
</dbReference>
<dbReference type="PANTHER" id="PTHR15002:SF0">
    <property type="entry name" value="RIBOSOMAL BIOGENESIS PROTEIN LAS1L"/>
    <property type="match status" value="1"/>
</dbReference>
<keyword evidence="3" id="KW-1185">Reference proteome</keyword>